<organism evidence="2 3">
    <name type="scientific">Ficus carica</name>
    <name type="common">Common fig</name>
    <dbReference type="NCBI Taxonomy" id="3494"/>
    <lineage>
        <taxon>Eukaryota</taxon>
        <taxon>Viridiplantae</taxon>
        <taxon>Streptophyta</taxon>
        <taxon>Embryophyta</taxon>
        <taxon>Tracheophyta</taxon>
        <taxon>Spermatophyta</taxon>
        <taxon>Magnoliopsida</taxon>
        <taxon>eudicotyledons</taxon>
        <taxon>Gunneridae</taxon>
        <taxon>Pentapetalae</taxon>
        <taxon>rosids</taxon>
        <taxon>fabids</taxon>
        <taxon>Rosales</taxon>
        <taxon>Moraceae</taxon>
        <taxon>Ficeae</taxon>
        <taxon>Ficus</taxon>
    </lineage>
</organism>
<gene>
    <name evidence="2" type="ORF">TIFTF001_023420</name>
</gene>
<protein>
    <submittedName>
        <fullName evidence="2">Uncharacterized protein</fullName>
    </submittedName>
</protein>
<reference evidence="2" key="1">
    <citation type="submission" date="2023-07" db="EMBL/GenBank/DDBJ databases">
        <title>draft genome sequence of fig (Ficus carica).</title>
        <authorList>
            <person name="Takahashi T."/>
            <person name="Nishimura K."/>
        </authorList>
    </citation>
    <scope>NUCLEOTIDE SEQUENCE</scope>
</reference>
<dbReference type="EMBL" id="BTGU01000050">
    <property type="protein sequence ID" value="GMN54280.1"/>
    <property type="molecule type" value="Genomic_DNA"/>
</dbReference>
<name>A0AA88DDP7_FICCA</name>
<comment type="caution">
    <text evidence="2">The sequence shown here is derived from an EMBL/GenBank/DDBJ whole genome shotgun (WGS) entry which is preliminary data.</text>
</comment>
<evidence type="ECO:0000313" key="3">
    <source>
        <dbReference type="Proteomes" id="UP001187192"/>
    </source>
</evidence>
<proteinExistence type="predicted"/>
<evidence type="ECO:0000256" key="1">
    <source>
        <dbReference type="SAM" id="MobiDB-lite"/>
    </source>
</evidence>
<accession>A0AA88DDP7</accession>
<feature type="region of interest" description="Disordered" evidence="1">
    <location>
        <begin position="1"/>
        <end position="67"/>
    </location>
</feature>
<evidence type="ECO:0000313" key="2">
    <source>
        <dbReference type="EMBL" id="GMN54280.1"/>
    </source>
</evidence>
<sequence length="67" mass="6940">MVSGNSFSGGGENSQEVVQQDSGGVGEPAVQEERRRKVGEAPWNDGSIQPTGATQPIPGLRFNPSTG</sequence>
<keyword evidence="3" id="KW-1185">Reference proteome</keyword>
<dbReference type="AlphaFoldDB" id="A0AA88DDP7"/>
<dbReference type="Proteomes" id="UP001187192">
    <property type="component" value="Unassembled WGS sequence"/>
</dbReference>